<evidence type="ECO:0008006" key="4">
    <source>
        <dbReference type="Google" id="ProtNLM"/>
    </source>
</evidence>
<feature type="compositionally biased region" description="Polar residues" evidence="1">
    <location>
        <begin position="107"/>
        <end position="120"/>
    </location>
</feature>
<feature type="compositionally biased region" description="Polar residues" evidence="1">
    <location>
        <begin position="1"/>
        <end position="14"/>
    </location>
</feature>
<name>A0AA38Y4Z4_9EURO</name>
<dbReference type="EMBL" id="JAPDRN010000032">
    <property type="protein sequence ID" value="KAJ9635653.1"/>
    <property type="molecule type" value="Genomic_DNA"/>
</dbReference>
<feature type="compositionally biased region" description="Low complexity" evidence="1">
    <location>
        <begin position="171"/>
        <end position="199"/>
    </location>
</feature>
<feature type="compositionally biased region" description="Low complexity" evidence="1">
    <location>
        <begin position="93"/>
        <end position="106"/>
    </location>
</feature>
<reference evidence="2" key="1">
    <citation type="submission" date="2022-10" db="EMBL/GenBank/DDBJ databases">
        <title>Culturing micro-colonial fungi from biological soil crusts in the Mojave desert and describing Neophaeococcomyces mojavensis, and introducing the new genera and species Taxawa tesnikishii.</title>
        <authorList>
            <person name="Kurbessoian T."/>
            <person name="Stajich J.E."/>
        </authorList>
    </citation>
    <scope>NUCLEOTIDE SEQUENCE</scope>
    <source>
        <strain evidence="2">TK_35</strain>
    </source>
</reference>
<feature type="region of interest" description="Disordered" evidence="1">
    <location>
        <begin position="93"/>
        <end position="239"/>
    </location>
</feature>
<protein>
    <recommendedName>
        <fullName evidence="4">BZIP domain-containing protein</fullName>
    </recommendedName>
</protein>
<evidence type="ECO:0000256" key="1">
    <source>
        <dbReference type="SAM" id="MobiDB-lite"/>
    </source>
</evidence>
<dbReference type="PANTHER" id="PTHR42070:SF1">
    <property type="entry name" value="FILAMENT ASSOCIATED PROTEIN, PUTATIVE (AFU_ORTHOLOGUE AFUA_8G06630)-RELATED"/>
    <property type="match status" value="1"/>
</dbReference>
<evidence type="ECO:0000313" key="3">
    <source>
        <dbReference type="Proteomes" id="UP001172681"/>
    </source>
</evidence>
<feature type="region of interest" description="Disordered" evidence="1">
    <location>
        <begin position="1"/>
        <end position="32"/>
    </location>
</feature>
<feature type="compositionally biased region" description="Basic and acidic residues" evidence="1">
    <location>
        <begin position="18"/>
        <end position="32"/>
    </location>
</feature>
<organism evidence="2 3">
    <name type="scientific">Knufia peltigerae</name>
    <dbReference type="NCBI Taxonomy" id="1002370"/>
    <lineage>
        <taxon>Eukaryota</taxon>
        <taxon>Fungi</taxon>
        <taxon>Dikarya</taxon>
        <taxon>Ascomycota</taxon>
        <taxon>Pezizomycotina</taxon>
        <taxon>Eurotiomycetes</taxon>
        <taxon>Chaetothyriomycetidae</taxon>
        <taxon>Chaetothyriales</taxon>
        <taxon>Trichomeriaceae</taxon>
        <taxon>Knufia</taxon>
    </lineage>
</organism>
<feature type="compositionally biased region" description="Polar residues" evidence="1">
    <location>
        <begin position="138"/>
        <end position="170"/>
    </location>
</feature>
<keyword evidence="3" id="KW-1185">Reference proteome</keyword>
<comment type="caution">
    <text evidence="2">The sequence shown here is derived from an EMBL/GenBank/DDBJ whole genome shotgun (WGS) entry which is preliminary data.</text>
</comment>
<accession>A0AA38Y4Z4</accession>
<dbReference type="PANTHER" id="PTHR42070">
    <property type="entry name" value="FILAMENT ASSOCIATED PROTEIN, PUTATIVE (AFU_ORTHOLOGUE AFUA_8G06630)-RELATED"/>
    <property type="match status" value="1"/>
</dbReference>
<dbReference type="AlphaFoldDB" id="A0AA38Y4Z4"/>
<evidence type="ECO:0000313" key="2">
    <source>
        <dbReference type="EMBL" id="KAJ9635653.1"/>
    </source>
</evidence>
<gene>
    <name evidence="2" type="ORF">H2204_005613</name>
</gene>
<dbReference type="CDD" id="cd14688">
    <property type="entry name" value="bZIP_YAP"/>
    <property type="match status" value="1"/>
</dbReference>
<dbReference type="Proteomes" id="UP001172681">
    <property type="component" value="Unassembled WGS sequence"/>
</dbReference>
<sequence length="276" mass="30132">MASTKDTTTSQLAAQQRAKQERLRENQRRSRARRQEYLVELEQRLEECRVTCREANFLRQSFQELQTENEQLRGLLNNAGLGPDLVDSFLRQLSQQQQQQQASSLANNKSGAAPASSTNLRHLKPKLTSPPNLRPADASNQPRDPNCHPGSSVNTVSSTTARSNNGSSNEPQAASVSSQSSSCCPPRSSQASSFSSPSDSVPPRPPLDASDFLNQHGLPTVSSTDCTEEHIPTPSPGDPSALDWLFSVSESTWEEFVAHSAELFVQGNTEPNESNS</sequence>
<proteinExistence type="predicted"/>